<dbReference type="InterPro" id="IPR029149">
    <property type="entry name" value="Creatin/AminoP/Spt16_N"/>
</dbReference>
<accession>A0A1G8M1I8</accession>
<dbReference type="GO" id="GO:0005829">
    <property type="term" value="C:cytosol"/>
    <property type="evidence" value="ECO:0007669"/>
    <property type="project" value="TreeGrafter"/>
</dbReference>
<dbReference type="InterPro" id="IPR036005">
    <property type="entry name" value="Creatinase/aminopeptidase-like"/>
</dbReference>
<dbReference type="PANTHER" id="PTHR43226:SF4">
    <property type="entry name" value="XAA-PRO AMINOPEPTIDASE 3"/>
    <property type="match status" value="1"/>
</dbReference>
<evidence type="ECO:0000313" key="10">
    <source>
        <dbReference type="Proteomes" id="UP000183255"/>
    </source>
</evidence>
<comment type="cofactor">
    <cofactor evidence="2">
        <name>Mn(2+)</name>
        <dbReference type="ChEBI" id="CHEBI:29035"/>
    </cofactor>
</comment>
<evidence type="ECO:0000313" key="9">
    <source>
        <dbReference type="EMBL" id="SDI61788.1"/>
    </source>
</evidence>
<sequence length="413" mass="47059">MKDFHKNNRSRIADGMKEGSLLLLFAGEAPKKSADAAYDFTPNRNFYYMTGIEEEHVILALRKTAGKVEDILFIKRRDPVLVKWVGETISEEKAKEVSGVEEVRFLDTFEGFLNQSIFKDDLSRIYLDLEKDSYGSPDTKGVLFAKEISAKYPQVRVKNIYNEICKLRVYKTEEEIALMKKAIAITKEGIGNLMRNAKLGMKEYQLEAHFNFTLKSHGVKDFAFTTICAAGQNATVLHYVANDAEVKENDLVLLDLGAQYGYYSADISRTFPVSGKFTERQRVFYDIVLKAHDEVLKILKPGVPYARINELVHEIYAKELKALGLIEKDEEVRKYYYHNTSHFLGLDTHDVGRREGLLEEGMVITVEPGLYIEEEGIGIRLENDILITKDGMENLSKDIPIRPEEVEAFLAGR</sequence>
<evidence type="ECO:0000256" key="6">
    <source>
        <dbReference type="ARBA" id="ARBA00022801"/>
    </source>
</evidence>
<evidence type="ECO:0000259" key="8">
    <source>
        <dbReference type="SMART" id="SM01011"/>
    </source>
</evidence>
<gene>
    <name evidence="9" type="ORF">SAMN05421804_103253</name>
</gene>
<name>A0A1G8M1I8_9CLOT</name>
<dbReference type="GO" id="GO:0070006">
    <property type="term" value="F:metalloaminopeptidase activity"/>
    <property type="evidence" value="ECO:0007669"/>
    <property type="project" value="InterPro"/>
</dbReference>
<evidence type="ECO:0000256" key="2">
    <source>
        <dbReference type="ARBA" id="ARBA00001936"/>
    </source>
</evidence>
<evidence type="ECO:0000256" key="4">
    <source>
        <dbReference type="ARBA" id="ARBA00012574"/>
    </source>
</evidence>
<dbReference type="SMART" id="SM01011">
    <property type="entry name" value="AMP_N"/>
    <property type="match status" value="1"/>
</dbReference>
<dbReference type="AlphaFoldDB" id="A0A1G8M1I8"/>
<keyword evidence="6" id="KW-0378">Hydrolase</keyword>
<dbReference type="InterPro" id="IPR000994">
    <property type="entry name" value="Pept_M24"/>
</dbReference>
<comment type="catalytic activity">
    <reaction evidence="1">
        <text>Release of any N-terminal amino acid, including proline, that is linked to proline, even from a dipeptide or tripeptide.</text>
        <dbReference type="EC" id="3.4.11.9"/>
    </reaction>
</comment>
<evidence type="ECO:0000256" key="7">
    <source>
        <dbReference type="ARBA" id="ARBA00023211"/>
    </source>
</evidence>
<protein>
    <recommendedName>
        <fullName evidence="4">Xaa-Pro aminopeptidase</fullName>
        <ecNumber evidence="4">3.4.11.9</ecNumber>
    </recommendedName>
</protein>
<dbReference type="Pfam" id="PF05195">
    <property type="entry name" value="AMP_N"/>
    <property type="match status" value="1"/>
</dbReference>
<evidence type="ECO:0000256" key="5">
    <source>
        <dbReference type="ARBA" id="ARBA00022723"/>
    </source>
</evidence>
<dbReference type="Gene3D" id="3.90.230.10">
    <property type="entry name" value="Creatinase/methionine aminopeptidase superfamily"/>
    <property type="match status" value="1"/>
</dbReference>
<keyword evidence="9" id="KW-0031">Aminopeptidase</keyword>
<dbReference type="Gene3D" id="3.40.350.10">
    <property type="entry name" value="Creatinase/prolidase N-terminal domain"/>
    <property type="match status" value="1"/>
</dbReference>
<dbReference type="RefSeq" id="WP_031574976.1">
    <property type="nucleotide sequence ID" value="NZ_DAMANS010000017.1"/>
</dbReference>
<dbReference type="InterPro" id="IPR052433">
    <property type="entry name" value="X-Pro_dipept-like"/>
</dbReference>
<reference evidence="9 10" key="1">
    <citation type="submission" date="2016-10" db="EMBL/GenBank/DDBJ databases">
        <authorList>
            <person name="de Groot N.N."/>
        </authorList>
    </citation>
    <scope>NUCLEOTIDE SEQUENCE [LARGE SCALE GENOMIC DNA]</scope>
    <source>
        <strain evidence="9 10">CGMCC 1.5058</strain>
    </source>
</reference>
<dbReference type="InterPro" id="IPR007865">
    <property type="entry name" value="Aminopep_P_N"/>
</dbReference>
<dbReference type="SUPFAM" id="SSF53092">
    <property type="entry name" value="Creatinase/prolidase N-terminal domain"/>
    <property type="match status" value="1"/>
</dbReference>
<dbReference type="SUPFAM" id="SSF55920">
    <property type="entry name" value="Creatinase/aminopeptidase"/>
    <property type="match status" value="1"/>
</dbReference>
<evidence type="ECO:0000256" key="3">
    <source>
        <dbReference type="ARBA" id="ARBA00008766"/>
    </source>
</evidence>
<dbReference type="EC" id="3.4.11.9" evidence="4"/>
<keyword evidence="9" id="KW-0645">Protease</keyword>
<dbReference type="PANTHER" id="PTHR43226">
    <property type="entry name" value="XAA-PRO AMINOPEPTIDASE 3"/>
    <property type="match status" value="1"/>
</dbReference>
<organism evidence="9 10">
    <name type="scientific">Proteiniclasticum ruminis</name>
    <dbReference type="NCBI Taxonomy" id="398199"/>
    <lineage>
        <taxon>Bacteria</taxon>
        <taxon>Bacillati</taxon>
        <taxon>Bacillota</taxon>
        <taxon>Clostridia</taxon>
        <taxon>Eubacteriales</taxon>
        <taxon>Clostridiaceae</taxon>
        <taxon>Proteiniclasticum</taxon>
    </lineage>
</organism>
<feature type="domain" description="Aminopeptidase P N-terminal" evidence="8">
    <location>
        <begin position="1"/>
        <end position="136"/>
    </location>
</feature>
<dbReference type="Proteomes" id="UP000183255">
    <property type="component" value="Unassembled WGS sequence"/>
</dbReference>
<comment type="similarity">
    <text evidence="3">Belongs to the peptidase M24B family.</text>
</comment>
<keyword evidence="5" id="KW-0479">Metal-binding</keyword>
<keyword evidence="7" id="KW-0464">Manganese</keyword>
<dbReference type="GO" id="GO:0030145">
    <property type="term" value="F:manganese ion binding"/>
    <property type="evidence" value="ECO:0007669"/>
    <property type="project" value="InterPro"/>
</dbReference>
<proteinExistence type="inferred from homology"/>
<dbReference type="CDD" id="cd01087">
    <property type="entry name" value="Prolidase"/>
    <property type="match status" value="1"/>
</dbReference>
<evidence type="ECO:0000256" key="1">
    <source>
        <dbReference type="ARBA" id="ARBA00001424"/>
    </source>
</evidence>
<dbReference type="Pfam" id="PF00557">
    <property type="entry name" value="Peptidase_M24"/>
    <property type="match status" value="1"/>
</dbReference>
<dbReference type="EMBL" id="FNDZ01000003">
    <property type="protein sequence ID" value="SDI61788.1"/>
    <property type="molecule type" value="Genomic_DNA"/>
</dbReference>
<dbReference type="GO" id="GO:0006508">
    <property type="term" value="P:proteolysis"/>
    <property type="evidence" value="ECO:0007669"/>
    <property type="project" value="TreeGrafter"/>
</dbReference>